<keyword evidence="4 7" id="KW-0274">FAD</keyword>
<evidence type="ECO:0000313" key="11">
    <source>
        <dbReference type="Proteomes" id="UP000092840"/>
    </source>
</evidence>
<dbReference type="AlphaFoldDB" id="A0A1C3JQA3"/>
<dbReference type="Proteomes" id="UP000092840">
    <property type="component" value="Unassembled WGS sequence"/>
</dbReference>
<feature type="domain" description="FAD dependent oxidoreductase" evidence="8">
    <location>
        <begin position="2"/>
        <end position="397"/>
    </location>
</feature>
<dbReference type="EMBL" id="FLRB01000001">
    <property type="protein sequence ID" value="SBT19555.1"/>
    <property type="molecule type" value="Genomic_DNA"/>
</dbReference>
<dbReference type="SUPFAM" id="SSF54373">
    <property type="entry name" value="FAD-linked reductases, C-terminal domain"/>
    <property type="match status" value="1"/>
</dbReference>
<evidence type="ECO:0000256" key="6">
    <source>
        <dbReference type="ARBA" id="ARBA00047884"/>
    </source>
</evidence>
<evidence type="ECO:0000256" key="5">
    <source>
        <dbReference type="ARBA" id="ARBA00023002"/>
    </source>
</evidence>
<dbReference type="InterPro" id="IPR006076">
    <property type="entry name" value="FAD-dep_OxRdtase"/>
</dbReference>
<dbReference type="Pfam" id="PF01266">
    <property type="entry name" value="DAO"/>
    <property type="match status" value="1"/>
</dbReference>
<comment type="catalytic activity">
    <reaction evidence="6 7">
        <text>a D-alpha-amino acid + A + H2O = a 2-oxocarboxylate + AH2 + NH4(+)</text>
        <dbReference type="Rhea" id="RHEA:18125"/>
        <dbReference type="ChEBI" id="CHEBI:13193"/>
        <dbReference type="ChEBI" id="CHEBI:15377"/>
        <dbReference type="ChEBI" id="CHEBI:17499"/>
        <dbReference type="ChEBI" id="CHEBI:28938"/>
        <dbReference type="ChEBI" id="CHEBI:35179"/>
        <dbReference type="ChEBI" id="CHEBI:59871"/>
    </reaction>
</comment>
<dbReference type="InterPro" id="IPR036188">
    <property type="entry name" value="FAD/NAD-bd_sf"/>
</dbReference>
<dbReference type="EC" id="1.4.99.-" evidence="7"/>
<dbReference type="Gene3D" id="3.30.9.10">
    <property type="entry name" value="D-Amino Acid Oxidase, subunit A, domain 2"/>
    <property type="match status" value="1"/>
</dbReference>
<evidence type="ECO:0000313" key="10">
    <source>
        <dbReference type="EMBL" id="SBT19555.1"/>
    </source>
</evidence>
<dbReference type="Gene3D" id="3.50.50.60">
    <property type="entry name" value="FAD/NAD(P)-binding domain"/>
    <property type="match status" value="2"/>
</dbReference>
<dbReference type="PANTHER" id="PTHR13847">
    <property type="entry name" value="SARCOSINE DEHYDROGENASE-RELATED"/>
    <property type="match status" value="1"/>
</dbReference>
<feature type="binding site" evidence="7">
    <location>
        <begin position="3"/>
        <end position="17"/>
    </location>
    <ligand>
        <name>FAD</name>
        <dbReference type="ChEBI" id="CHEBI:57692"/>
    </ligand>
</feature>
<dbReference type="FunFam" id="3.50.50.60:FF:000020">
    <property type="entry name" value="D-amino acid dehydrogenase"/>
    <property type="match status" value="1"/>
</dbReference>
<dbReference type="InterPro" id="IPR023080">
    <property type="entry name" value="DadA"/>
</dbReference>
<evidence type="ECO:0000256" key="2">
    <source>
        <dbReference type="ARBA" id="ARBA00009410"/>
    </source>
</evidence>
<organism evidence="9 12">
    <name type="scientific">Marinomonas gallaica</name>
    <dbReference type="NCBI Taxonomy" id="1806667"/>
    <lineage>
        <taxon>Bacteria</taxon>
        <taxon>Pseudomonadati</taxon>
        <taxon>Pseudomonadota</taxon>
        <taxon>Gammaproteobacteria</taxon>
        <taxon>Oceanospirillales</taxon>
        <taxon>Oceanospirillaceae</taxon>
        <taxon>Marinomonas</taxon>
    </lineage>
</organism>
<reference evidence="10 11" key="1">
    <citation type="submission" date="2016-06" db="EMBL/GenBank/DDBJ databases">
        <authorList>
            <person name="Rodrigo-Torres L."/>
            <person name="Arahal D.R."/>
        </authorList>
    </citation>
    <scope>NUCLEOTIDE SEQUENCE [LARGE SCALE GENOMIC DNA]</scope>
    <source>
        <strain evidence="10 11">CECT 5116</strain>
    </source>
</reference>
<dbReference type="Proteomes" id="UP000092871">
    <property type="component" value="Unassembled WGS sequence"/>
</dbReference>
<keyword evidence="11" id="KW-1185">Reference proteome</keyword>
<keyword evidence="5 7" id="KW-0560">Oxidoreductase</keyword>
<dbReference type="SUPFAM" id="SSF51905">
    <property type="entry name" value="FAD/NAD(P)-binding domain"/>
    <property type="match status" value="1"/>
</dbReference>
<dbReference type="HAMAP" id="MF_01202">
    <property type="entry name" value="DadA"/>
    <property type="match status" value="1"/>
</dbReference>
<dbReference type="RefSeq" id="WP_067033720.1">
    <property type="nucleotide sequence ID" value="NZ_FLRA01000008.1"/>
</dbReference>
<dbReference type="GO" id="GO:0008718">
    <property type="term" value="F:D-amino-acid dehydrogenase activity"/>
    <property type="evidence" value="ECO:0007669"/>
    <property type="project" value="UniProtKB-UniRule"/>
</dbReference>
<evidence type="ECO:0000313" key="9">
    <source>
        <dbReference type="EMBL" id="SBT17220.1"/>
    </source>
</evidence>
<evidence type="ECO:0000256" key="4">
    <source>
        <dbReference type="ARBA" id="ARBA00022827"/>
    </source>
</evidence>
<dbReference type="PANTHER" id="PTHR13847:SF280">
    <property type="entry name" value="D-AMINO ACID DEHYDROGENASE"/>
    <property type="match status" value="1"/>
</dbReference>
<evidence type="ECO:0000256" key="3">
    <source>
        <dbReference type="ARBA" id="ARBA00022630"/>
    </source>
</evidence>
<dbReference type="GO" id="GO:0005737">
    <property type="term" value="C:cytoplasm"/>
    <property type="evidence" value="ECO:0007669"/>
    <property type="project" value="TreeGrafter"/>
</dbReference>
<dbReference type="GO" id="GO:0005886">
    <property type="term" value="C:plasma membrane"/>
    <property type="evidence" value="ECO:0007669"/>
    <property type="project" value="TreeGrafter"/>
</dbReference>
<dbReference type="GO" id="GO:0055130">
    <property type="term" value="P:D-alanine catabolic process"/>
    <property type="evidence" value="ECO:0007669"/>
    <property type="project" value="TreeGrafter"/>
</dbReference>
<gene>
    <name evidence="9" type="primary">dadA_3</name>
    <name evidence="7" type="synonym">dadA</name>
    <name evidence="10" type="synonym">dadA_1</name>
    <name evidence="9" type="ORF">MGA5115_01322</name>
    <name evidence="10" type="ORF">MGA5116_00121</name>
</gene>
<sequence>MKVCILGAGVIGLTSAYYLAKKGMQVTVIDRQSDVAMEASFANAGQVSPGYSAPWAAPGVPLKAVKWLFQKYAPLKISPELELKKVAWMSKMLRNCTASAYNTNKSRMMALAEYSRDCFIDLRKDIGISYDDGQGGTLQLFRTDAQVDGAQKDIKVLKSLGVPHEVLAPAEILAVEPGLAPSIDKFKGGLRLTGDETGDCFMFCQALKKQCESMGVTFLFNTSVEKLIVEQARIKAIKTLDDTIECDQLLVCLGSYSKEMLKAIGVDVPIYPVKGYSLTVPISDSSFAPVSTIMDETYKVAVTRLGDRIRAAGTAELAGYNLDLPKVRTDTITHVVGDVFPQGADLSQAEYWTGLRPMTPDGTPIIGETPINGLYLNTGHGTLGWTMSCGSAAVIADIMAGEKTAIDSSDLAVKRYAN</sequence>
<proteinExistence type="inferred from homology"/>
<evidence type="ECO:0000313" key="12">
    <source>
        <dbReference type="Proteomes" id="UP000092871"/>
    </source>
</evidence>
<evidence type="ECO:0000256" key="1">
    <source>
        <dbReference type="ARBA" id="ARBA00001974"/>
    </source>
</evidence>
<evidence type="ECO:0000256" key="7">
    <source>
        <dbReference type="HAMAP-Rule" id="MF_01202"/>
    </source>
</evidence>
<reference evidence="9 12" key="2">
    <citation type="submission" date="2016-06" db="EMBL/GenBank/DDBJ databases">
        <authorList>
            <person name="Kjaerup R.B."/>
            <person name="Dalgaard T.S."/>
            <person name="Juul-Madsen H.R."/>
        </authorList>
    </citation>
    <scope>NUCLEOTIDE SEQUENCE [LARGE SCALE GENOMIC DNA]</scope>
    <source>
        <strain evidence="9 12">CECT 5115</strain>
    </source>
</reference>
<protein>
    <recommendedName>
        <fullName evidence="7">D-amino acid dehydrogenase</fullName>
        <ecNumber evidence="7">1.4.99.-</ecNumber>
    </recommendedName>
</protein>
<comment type="similarity">
    <text evidence="2 7">Belongs to the DadA oxidoreductase family.</text>
</comment>
<dbReference type="EMBL" id="FLRA01000008">
    <property type="protein sequence ID" value="SBT17220.1"/>
    <property type="molecule type" value="Genomic_DNA"/>
</dbReference>
<comment type="cofactor">
    <cofactor evidence="1 7">
        <name>FAD</name>
        <dbReference type="ChEBI" id="CHEBI:57692"/>
    </cofactor>
</comment>
<evidence type="ECO:0000259" key="8">
    <source>
        <dbReference type="Pfam" id="PF01266"/>
    </source>
</evidence>
<dbReference type="OrthoDB" id="9805337at2"/>
<accession>A0A1C3JQA3</accession>
<comment type="function">
    <text evidence="7">Oxidative deamination of D-amino acids.</text>
</comment>
<name>A0A1C3JQA3_9GAMM</name>
<keyword evidence="3 7" id="KW-0285">Flavoprotein</keyword>
<dbReference type="NCBIfam" id="NF001933">
    <property type="entry name" value="PRK00711.1"/>
    <property type="match status" value="1"/>
</dbReference>